<dbReference type="GeneID" id="22576769"/>
<gene>
    <name evidence="1" type="ORF">LPMP_290050</name>
</gene>
<dbReference type="RefSeq" id="XP_010700898.1">
    <property type="nucleotide sequence ID" value="XM_010702596.1"/>
</dbReference>
<organism evidence="1 2">
    <name type="scientific">Leishmania panamensis</name>
    <dbReference type="NCBI Taxonomy" id="5679"/>
    <lineage>
        <taxon>Eukaryota</taxon>
        <taxon>Discoba</taxon>
        <taxon>Euglenozoa</taxon>
        <taxon>Kinetoplastea</taxon>
        <taxon>Metakinetoplastina</taxon>
        <taxon>Trypanosomatida</taxon>
        <taxon>Trypanosomatidae</taxon>
        <taxon>Leishmaniinae</taxon>
        <taxon>Leishmania</taxon>
        <taxon>Leishmania guyanensis species complex</taxon>
    </lineage>
</organism>
<evidence type="ECO:0000313" key="1">
    <source>
        <dbReference type="EMBL" id="AIN99955.1"/>
    </source>
</evidence>
<dbReference type="eggNOG" id="ENOG502SHSY">
    <property type="taxonomic scope" value="Eukaryota"/>
</dbReference>
<dbReference type="EMBL" id="CP009398">
    <property type="protein sequence ID" value="AIN99955.1"/>
    <property type="molecule type" value="Genomic_DNA"/>
</dbReference>
<dbReference type="OrthoDB" id="272593at2759"/>
<dbReference type="VEuPathDB" id="TriTrypDB:LPAL13_290005500"/>
<sequence length="677" mass="73713">MCVSQMRRPEPWQRLLSHVRHTIATPFILRIGTGPPGSAPPLAVATHPPSALPTIATNYCELSAFEKDYAARCLEYVANQQDDTQAEESDSIVDTTSSFSVAPVFPTDERAATWRPLFDLLVLPDGSVCVGWLRHHALDVWWGHHVAAYVADLWQKSPRTLWLHCREKLNRLVRRQLPMRHRHLSVFQPNDTVSTAETEKSLQAAVRSLHVATSSAYQLERDVLLHTSNSGKPTLLYVRALMHDIERRDRELPTGTAIALMRLLVWTFAMYYDSMPRDLAEAIVTSAGHICDLASDSGCHQLLTWGALLVGCTDVHSKGPSELVHADAATQALTLTLLSSIDMPGHGREAALRWQAEQHLHPLCDALVSEEALLLDALAAFGSDAKNAEDRAAFSSRGSAGDGLVDVDAKNSTTVRGDVVASHFSRALDQKLGEAEDEGVLRWDPVRESGQLPLAWLPGTGTDAKGCWCTLLTHSTILLSHGEASDHTASSNTASRYAAAVKRVHCMLRIALVRRCLFSTTDANISSQYSIVTHLFSSAEAHLARLTLIHLAATDVLREVIDPEAPQRALMGFLFLFPSLSLRSVYGGTVACAQASLSAGACTLQCSSCLDSSQTSAAQDTSLTVRIPATCAKSLASRLAGRDSALICVVQRVPDDPTAAFLLEDLYMHLYAILPCT</sequence>
<evidence type="ECO:0000313" key="2">
    <source>
        <dbReference type="Proteomes" id="UP000063063"/>
    </source>
</evidence>
<accession>A0A088RVK3</accession>
<dbReference type="Proteomes" id="UP000063063">
    <property type="component" value="Chromosome 29"/>
</dbReference>
<dbReference type="AlphaFoldDB" id="A0A088RVK3"/>
<name>A0A088RVK3_LEIPA</name>
<proteinExistence type="predicted"/>
<protein>
    <submittedName>
        <fullName evidence="1">Uncharacterized protein</fullName>
    </submittedName>
</protein>
<dbReference type="KEGG" id="lpan:LPMP_290050"/>
<reference evidence="1 2" key="1">
    <citation type="journal article" date="2015" name="Sci. Rep.">
        <title>The genome of Leishmania panamensis: insights into genomics of the L. (Viannia) subgenus.</title>
        <authorList>
            <person name="Llanes A."/>
            <person name="Restrepo C.M."/>
            <person name="Vecchio G.D."/>
            <person name="Anguizola F.J."/>
            <person name="Lleonart R."/>
        </authorList>
    </citation>
    <scope>NUCLEOTIDE SEQUENCE [LARGE SCALE GENOMIC DNA]</scope>
    <source>
        <strain evidence="1 2">MHOM/PA/94/PSC-1</strain>
    </source>
</reference>
<keyword evidence="2" id="KW-1185">Reference proteome</keyword>
<dbReference type="VEuPathDB" id="TriTrypDB:LPMP_290050"/>